<name>M0QCN2_9ACTN</name>
<feature type="domain" description="Major facilitator superfamily (MFS) profile" evidence="6">
    <location>
        <begin position="1"/>
        <end position="375"/>
    </location>
</feature>
<accession>M0QCN2</accession>
<dbReference type="PANTHER" id="PTHR23527:SF1">
    <property type="entry name" value="BLL3282 PROTEIN"/>
    <property type="match status" value="1"/>
</dbReference>
<dbReference type="PANTHER" id="PTHR23527">
    <property type="entry name" value="BLL3282 PROTEIN"/>
    <property type="match status" value="1"/>
</dbReference>
<protein>
    <submittedName>
        <fullName evidence="7">Putative major facilitator superfamily transporter</fullName>
    </submittedName>
</protein>
<evidence type="ECO:0000256" key="3">
    <source>
        <dbReference type="ARBA" id="ARBA00022989"/>
    </source>
</evidence>
<feature type="transmembrane region" description="Helical" evidence="5">
    <location>
        <begin position="268"/>
        <end position="286"/>
    </location>
</feature>
<sequence>MVSGVAFLIPELQRGGHISLAHASLLASAPMVGLMLTTVAWGWALDRRGERRILLISLGATVVCTAAIVAAAATGQDFGVIGALLLVAGAAAASTNGASGRIVVGWFPPEQRGTAMGVRQMAQPLGVGVCAMTVPSASQHFGVASGFAVFLIVAVLALIATAVAIVDPPTAESGVSTQTSSGATSPVSRNPYRGNRFLVRVHAVSVLLVIPQMILWTFVPVWLIVDRGWSAPAAGALVTVTQVVGALGRIAAGRWSDVWRSRMKPIRVIAVAAGLTTGLLALTDLIDSPVAIAVMVVASVVTVADNGLAFTAIAEYAGPSWSGRGLAIQNTAQYLAGSAAVPIIGATISAVGYPAAFAIAAIAPVVAAPLVPRDRSASD</sequence>
<dbReference type="STRING" id="1223545.GS4_02_00350"/>
<dbReference type="AlphaFoldDB" id="M0QCN2"/>
<evidence type="ECO:0000313" key="7">
    <source>
        <dbReference type="EMBL" id="GAC66325.1"/>
    </source>
</evidence>
<dbReference type="InterPro" id="IPR020846">
    <property type="entry name" value="MFS_dom"/>
</dbReference>
<dbReference type="GO" id="GO:0005886">
    <property type="term" value="C:plasma membrane"/>
    <property type="evidence" value="ECO:0007669"/>
    <property type="project" value="UniProtKB-SubCell"/>
</dbReference>
<evidence type="ECO:0000256" key="2">
    <source>
        <dbReference type="ARBA" id="ARBA00022692"/>
    </source>
</evidence>
<evidence type="ECO:0000259" key="6">
    <source>
        <dbReference type="PROSITE" id="PS50850"/>
    </source>
</evidence>
<keyword evidence="4 5" id="KW-0472">Membrane</keyword>
<feature type="transmembrane region" description="Helical" evidence="5">
    <location>
        <begin position="20"/>
        <end position="41"/>
    </location>
</feature>
<dbReference type="InterPro" id="IPR036259">
    <property type="entry name" value="MFS_trans_sf"/>
</dbReference>
<reference evidence="7 8" key="1">
    <citation type="submission" date="2013-01" db="EMBL/GenBank/DDBJ databases">
        <title>Whole genome shotgun sequence of Gordonia soli NBRC 108243.</title>
        <authorList>
            <person name="Isaki-Nakamura S."/>
            <person name="Hosoyama A."/>
            <person name="Tsuchikane K."/>
            <person name="Ando Y."/>
            <person name="Baba S."/>
            <person name="Ohji S."/>
            <person name="Hamada M."/>
            <person name="Tamura T."/>
            <person name="Yamazoe A."/>
            <person name="Yamazaki S."/>
            <person name="Fujita N."/>
        </authorList>
    </citation>
    <scope>NUCLEOTIDE SEQUENCE [LARGE SCALE GENOMIC DNA]</scope>
    <source>
        <strain evidence="7 8">NBRC 108243</strain>
    </source>
</reference>
<dbReference type="Proteomes" id="UP000011666">
    <property type="component" value="Unassembled WGS sequence"/>
</dbReference>
<dbReference type="SUPFAM" id="SSF103473">
    <property type="entry name" value="MFS general substrate transporter"/>
    <property type="match status" value="1"/>
</dbReference>
<dbReference type="InterPro" id="IPR011701">
    <property type="entry name" value="MFS"/>
</dbReference>
<dbReference type="Pfam" id="PF07690">
    <property type="entry name" value="MFS_1"/>
    <property type="match status" value="1"/>
</dbReference>
<keyword evidence="8" id="KW-1185">Reference proteome</keyword>
<proteinExistence type="predicted"/>
<evidence type="ECO:0000256" key="4">
    <source>
        <dbReference type="ARBA" id="ARBA00023136"/>
    </source>
</evidence>
<evidence type="ECO:0000256" key="5">
    <source>
        <dbReference type="SAM" id="Phobius"/>
    </source>
</evidence>
<comment type="caution">
    <text evidence="7">The sequence shown here is derived from an EMBL/GenBank/DDBJ whole genome shotgun (WGS) entry which is preliminary data.</text>
</comment>
<feature type="transmembrane region" description="Helical" evidence="5">
    <location>
        <begin position="197"/>
        <end position="223"/>
    </location>
</feature>
<evidence type="ECO:0000256" key="1">
    <source>
        <dbReference type="ARBA" id="ARBA00004651"/>
    </source>
</evidence>
<dbReference type="EMBL" id="BANX01000002">
    <property type="protein sequence ID" value="GAC66325.1"/>
    <property type="molecule type" value="Genomic_DNA"/>
</dbReference>
<organism evidence="7 8">
    <name type="scientific">Gordonia soli NBRC 108243</name>
    <dbReference type="NCBI Taxonomy" id="1223545"/>
    <lineage>
        <taxon>Bacteria</taxon>
        <taxon>Bacillati</taxon>
        <taxon>Actinomycetota</taxon>
        <taxon>Actinomycetes</taxon>
        <taxon>Mycobacteriales</taxon>
        <taxon>Gordoniaceae</taxon>
        <taxon>Gordonia</taxon>
    </lineage>
</organism>
<feature type="transmembrane region" description="Helical" evidence="5">
    <location>
        <begin position="125"/>
        <end position="141"/>
    </location>
</feature>
<gene>
    <name evidence="7" type="ORF">GS4_02_00350</name>
</gene>
<feature type="transmembrane region" description="Helical" evidence="5">
    <location>
        <begin position="229"/>
        <end position="247"/>
    </location>
</feature>
<feature type="transmembrane region" description="Helical" evidence="5">
    <location>
        <begin position="80"/>
        <end position="104"/>
    </location>
</feature>
<dbReference type="Gene3D" id="1.20.1250.20">
    <property type="entry name" value="MFS general substrate transporter like domains"/>
    <property type="match status" value="2"/>
</dbReference>
<comment type="subcellular location">
    <subcellularLocation>
        <location evidence="1">Cell membrane</location>
        <topology evidence="1">Multi-pass membrane protein</topology>
    </subcellularLocation>
</comment>
<dbReference type="GO" id="GO:0022857">
    <property type="term" value="F:transmembrane transporter activity"/>
    <property type="evidence" value="ECO:0007669"/>
    <property type="project" value="InterPro"/>
</dbReference>
<dbReference type="eggNOG" id="COG2271">
    <property type="taxonomic scope" value="Bacteria"/>
</dbReference>
<feature type="transmembrane region" description="Helical" evidence="5">
    <location>
        <begin position="147"/>
        <end position="166"/>
    </location>
</feature>
<keyword evidence="3 5" id="KW-1133">Transmembrane helix</keyword>
<keyword evidence="2 5" id="KW-0812">Transmembrane</keyword>
<evidence type="ECO:0000313" key="8">
    <source>
        <dbReference type="Proteomes" id="UP000011666"/>
    </source>
</evidence>
<feature type="transmembrane region" description="Helical" evidence="5">
    <location>
        <begin position="292"/>
        <end position="314"/>
    </location>
</feature>
<feature type="transmembrane region" description="Helical" evidence="5">
    <location>
        <begin position="53"/>
        <end position="74"/>
    </location>
</feature>
<dbReference type="InterPro" id="IPR052952">
    <property type="entry name" value="MFS-Transporter"/>
</dbReference>
<dbReference type="PROSITE" id="PS50850">
    <property type="entry name" value="MFS"/>
    <property type="match status" value="1"/>
</dbReference>